<gene>
    <name evidence="2" type="ORF">CHUV0807_2187</name>
</gene>
<organism evidence="2 3">
    <name type="scientific">Cardiobacterium hominis</name>
    <dbReference type="NCBI Taxonomy" id="2718"/>
    <lineage>
        <taxon>Bacteria</taxon>
        <taxon>Pseudomonadati</taxon>
        <taxon>Pseudomonadota</taxon>
        <taxon>Gammaproteobacteria</taxon>
        <taxon>Cardiobacteriales</taxon>
        <taxon>Cardiobacteriaceae</taxon>
        <taxon>Cardiobacterium</taxon>
    </lineage>
</organism>
<dbReference type="RefSeq" id="WP_079541860.1">
    <property type="nucleotide sequence ID" value="NZ_CP171111.1"/>
</dbReference>
<feature type="transmembrane region" description="Helical" evidence="1">
    <location>
        <begin position="21"/>
        <end position="47"/>
    </location>
</feature>
<protein>
    <submittedName>
        <fullName evidence="2">Uncharacterized protein</fullName>
    </submittedName>
</protein>
<keyword evidence="1" id="KW-1133">Transmembrane helix</keyword>
<feature type="transmembrane region" description="Helical" evidence="1">
    <location>
        <begin position="59"/>
        <end position="83"/>
    </location>
</feature>
<dbReference type="EMBL" id="FKLO01000073">
    <property type="protein sequence ID" value="SAM70395.1"/>
    <property type="molecule type" value="Genomic_DNA"/>
</dbReference>
<dbReference type="Proteomes" id="UP000190837">
    <property type="component" value="Unassembled WGS sequence"/>
</dbReference>
<name>A0A1C3H6G2_9GAMM</name>
<feature type="transmembrane region" description="Helical" evidence="1">
    <location>
        <begin position="103"/>
        <end position="121"/>
    </location>
</feature>
<accession>A0A1C3H6G2</accession>
<keyword evidence="1" id="KW-0472">Membrane</keyword>
<evidence type="ECO:0000313" key="2">
    <source>
        <dbReference type="EMBL" id="SAM70395.1"/>
    </source>
</evidence>
<sequence length="148" mass="16749">MNTYETADYFRQPLLKRAHDIYSLFLVGALIGWLTIPAGSVLALAAWRRTQDATLASHFRFQAFSTLWMLMAAALGIAAFFALRAFADPVICPLNRVFLPPRWSTLFVVFYGMALYALWLARFWRGYKLLSRGVGIKNPFTPGLPRGL</sequence>
<evidence type="ECO:0000256" key="1">
    <source>
        <dbReference type="SAM" id="Phobius"/>
    </source>
</evidence>
<proteinExistence type="predicted"/>
<dbReference type="AlphaFoldDB" id="A0A1C3H6G2"/>
<evidence type="ECO:0000313" key="3">
    <source>
        <dbReference type="Proteomes" id="UP000190837"/>
    </source>
</evidence>
<reference evidence="3" key="1">
    <citation type="submission" date="2016-04" db="EMBL/GenBank/DDBJ databases">
        <authorList>
            <person name="Tagini F."/>
        </authorList>
    </citation>
    <scope>NUCLEOTIDE SEQUENCE [LARGE SCALE GENOMIC DNA]</scope>
    <source>
        <strain evidence="3">CHUV0807</strain>
    </source>
</reference>
<keyword evidence="1" id="KW-0812">Transmembrane</keyword>